<organism evidence="2 3">
    <name type="scientific">Cinara cedri</name>
    <dbReference type="NCBI Taxonomy" id="506608"/>
    <lineage>
        <taxon>Eukaryota</taxon>
        <taxon>Metazoa</taxon>
        <taxon>Ecdysozoa</taxon>
        <taxon>Arthropoda</taxon>
        <taxon>Hexapoda</taxon>
        <taxon>Insecta</taxon>
        <taxon>Pterygota</taxon>
        <taxon>Neoptera</taxon>
        <taxon>Paraneoptera</taxon>
        <taxon>Hemiptera</taxon>
        <taxon>Sternorrhyncha</taxon>
        <taxon>Aphidomorpha</taxon>
        <taxon>Aphidoidea</taxon>
        <taxon>Aphididae</taxon>
        <taxon>Lachninae</taxon>
        <taxon>Cinara</taxon>
    </lineage>
</organism>
<sequence>MDILDAETSKILLPEDDERCGSALVSAGRKKKTNKERDPLSTNREVPNVIAK</sequence>
<dbReference type="EMBL" id="CABPRJ010000973">
    <property type="protein sequence ID" value="VVC33717.1"/>
    <property type="molecule type" value="Genomic_DNA"/>
</dbReference>
<accession>A0A5E4MUM6</accession>
<evidence type="ECO:0000313" key="3">
    <source>
        <dbReference type="Proteomes" id="UP000325440"/>
    </source>
</evidence>
<proteinExistence type="predicted"/>
<evidence type="ECO:0000256" key="1">
    <source>
        <dbReference type="SAM" id="MobiDB-lite"/>
    </source>
</evidence>
<keyword evidence="3" id="KW-1185">Reference proteome</keyword>
<reference evidence="2 3" key="1">
    <citation type="submission" date="2019-08" db="EMBL/GenBank/DDBJ databases">
        <authorList>
            <person name="Alioto T."/>
            <person name="Alioto T."/>
            <person name="Gomez Garrido J."/>
        </authorList>
    </citation>
    <scope>NUCLEOTIDE SEQUENCE [LARGE SCALE GENOMIC DNA]</scope>
</reference>
<gene>
    <name evidence="2" type="ORF">CINCED_3A007783</name>
</gene>
<dbReference type="AlphaFoldDB" id="A0A5E4MUM6"/>
<name>A0A5E4MUM6_9HEMI</name>
<evidence type="ECO:0000313" key="2">
    <source>
        <dbReference type="EMBL" id="VVC33717.1"/>
    </source>
</evidence>
<feature type="region of interest" description="Disordered" evidence="1">
    <location>
        <begin position="23"/>
        <end position="52"/>
    </location>
</feature>
<protein>
    <submittedName>
        <fullName evidence="2">Uncharacterized protein</fullName>
    </submittedName>
</protein>
<dbReference type="Proteomes" id="UP000325440">
    <property type="component" value="Unassembled WGS sequence"/>
</dbReference>